<feature type="compositionally biased region" description="Polar residues" evidence="3">
    <location>
        <begin position="377"/>
        <end position="389"/>
    </location>
</feature>
<proteinExistence type="inferred from homology"/>
<dbReference type="InterPro" id="IPR002509">
    <property type="entry name" value="NODB_dom"/>
</dbReference>
<keyword evidence="6" id="KW-1185">Reference proteome</keyword>
<evidence type="ECO:0000256" key="2">
    <source>
        <dbReference type="ARBA" id="ARBA00022679"/>
    </source>
</evidence>
<dbReference type="InterPro" id="IPR047141">
    <property type="entry name" value="Stealth"/>
</dbReference>
<evidence type="ECO:0000313" key="5">
    <source>
        <dbReference type="EMBL" id="KAG0257112.1"/>
    </source>
</evidence>
<dbReference type="Pfam" id="PF17103">
    <property type="entry name" value="Stealth_CR4"/>
    <property type="match status" value="1"/>
</dbReference>
<dbReference type="Proteomes" id="UP000726737">
    <property type="component" value="Unassembled WGS sequence"/>
</dbReference>
<comment type="caution">
    <text evidence="5">The sequence shown here is derived from an EMBL/GenBank/DDBJ whole genome shotgun (WGS) entry which is preliminary data.</text>
</comment>
<dbReference type="GO" id="GO:0005794">
    <property type="term" value="C:Golgi apparatus"/>
    <property type="evidence" value="ECO:0007669"/>
    <property type="project" value="TreeGrafter"/>
</dbReference>
<dbReference type="EMBL" id="JAAAJA010000272">
    <property type="protein sequence ID" value="KAG0257112.1"/>
    <property type="molecule type" value="Genomic_DNA"/>
</dbReference>
<accession>A0A9P6U336</accession>
<feature type="region of interest" description="Disordered" evidence="3">
    <location>
        <begin position="352"/>
        <end position="400"/>
    </location>
</feature>
<dbReference type="Pfam" id="PF11380">
    <property type="entry name" value="Stealth_CR2"/>
    <property type="match status" value="1"/>
</dbReference>
<comment type="similarity">
    <text evidence="1">Belongs to the stealth family.</text>
</comment>
<dbReference type="PROSITE" id="PS51677">
    <property type="entry name" value="NODB"/>
    <property type="match status" value="1"/>
</dbReference>
<dbReference type="GO" id="GO:0046835">
    <property type="term" value="P:carbohydrate phosphorylation"/>
    <property type="evidence" value="ECO:0007669"/>
    <property type="project" value="TreeGrafter"/>
</dbReference>
<dbReference type="Gene3D" id="3.20.20.370">
    <property type="entry name" value="Glycoside hydrolase/deacetylase"/>
    <property type="match status" value="1"/>
</dbReference>
<dbReference type="InterPro" id="IPR011330">
    <property type="entry name" value="Glyco_hydro/deAcase_b/a-brl"/>
</dbReference>
<feature type="compositionally biased region" description="Low complexity" evidence="3">
    <location>
        <begin position="390"/>
        <end position="400"/>
    </location>
</feature>
<name>A0A9P6U336_9FUNG</name>
<dbReference type="Pfam" id="PF17101">
    <property type="entry name" value="Stealth_CR1"/>
    <property type="match status" value="1"/>
</dbReference>
<dbReference type="SUPFAM" id="SSF88713">
    <property type="entry name" value="Glycoside hydrolase/deacetylase"/>
    <property type="match status" value="1"/>
</dbReference>
<organism evidence="5 6">
    <name type="scientific">Mortierella polycephala</name>
    <dbReference type="NCBI Taxonomy" id="41804"/>
    <lineage>
        <taxon>Eukaryota</taxon>
        <taxon>Fungi</taxon>
        <taxon>Fungi incertae sedis</taxon>
        <taxon>Mucoromycota</taxon>
        <taxon>Mortierellomycotina</taxon>
        <taxon>Mortierellomycetes</taxon>
        <taxon>Mortierellales</taxon>
        <taxon>Mortierellaceae</taxon>
        <taxon>Mortierella</taxon>
    </lineage>
</organism>
<dbReference type="AlphaFoldDB" id="A0A9P6U336"/>
<dbReference type="PANTHER" id="PTHR24045">
    <property type="match status" value="1"/>
</dbReference>
<sequence>MPLLLHAILGAAAGSSMTSEEAMELLAKGPESVHGLWNFHSVVHTVNPDHIRQEVSSVSAAAVASDNSRIEEDLYPPKDRIPDVSHPQVKAWIAEIDWSKVPNIPVAPGLADTPHFPACPPDELVETSSCWWSCDGCVQTSDIITCPGQNQWGLTYDDGPSEATREMMEYLNAEKITATFFIVGSRVLELPEILTEQVAQGHHIAMHTWSHAGLTTLTNEQIVAEIKWTEKIIYDTTGLTMKYIRPPYGDCDNRVREILRQMGYSTVIWTHGWDTNDWRLPLHQIKAPEIVSSFIKALDNMGQIKSSEGEPGGPITLEHDLTSETIDLSKKIIPVAMARGLMPMSLAKCLNDPNPYQEAEGQEKDTGDADLAPQHDANGNSSPNVAENPTKTTSDATTTTPLNSLQIMGYASSRHPFAPAPTWISKWIQVQRLDPALNETEGRDLMIDVVYTWVNGSDPKLQDIKAKFQKESPFFNGARRGIGGGSILRKVDQTANRYRDMDELKYSVRSVAQNAKGMFNQIHILTTEVDAVSDEGQEPSWLNKDTSKGVVAMVQHDLIFEDTSLLPSFNSLSIESQLNHVPNLTDTFLYLNDDVFLGTRMLVADVWTPLYGFVFHMEPSLLVPPSTLALPEGTFEIGEWHSLQYSNYLLSRQFGTRHRSYVAHVPHVLSVPMIQEMQVIWPEDFAKTSSHRFRGEGLGQDVHVSFFMAHYVMERLRETMLTSFWLHRLDADQDGILNWTERKQLIDRISQWNDAQTSLPVNDNFSSYLQNHADNLRQLGYPPSGSTAYKMSGLDGYPFMLKNPDTSSSADLSDQKPFYLSDEVSNRACRLDIDFCLGATFTNISIPEIDMNTSSAIFQRLAFSEFHCGDCLLHILRMSKTAEPGLGSEILPLDKDSNAFKAVSADLAKYNYVVATSPYSFLLLRDPGGSQKALNDLLARKDTDAFFCINDNIKEDPSVEQGVRRVFKQFLDDRFPTPSPWETPKSS</sequence>
<evidence type="ECO:0000313" key="6">
    <source>
        <dbReference type="Proteomes" id="UP000726737"/>
    </source>
</evidence>
<feature type="domain" description="NodB homology" evidence="4">
    <location>
        <begin position="150"/>
        <end position="344"/>
    </location>
</feature>
<dbReference type="GO" id="GO:0003976">
    <property type="term" value="F:UDP-N-acetylglucosamine-lysosomal-enzyme N-acetylglucosaminephosphotransferase activity"/>
    <property type="evidence" value="ECO:0007669"/>
    <property type="project" value="TreeGrafter"/>
</dbReference>
<protein>
    <submittedName>
        <fullName evidence="5">Chitin deacetylase</fullName>
    </submittedName>
</protein>
<dbReference type="Pfam" id="PF01522">
    <property type="entry name" value="Polysacc_deac_1"/>
    <property type="match status" value="1"/>
</dbReference>
<evidence type="ECO:0000256" key="1">
    <source>
        <dbReference type="ARBA" id="ARBA00007583"/>
    </source>
</evidence>
<keyword evidence="2" id="KW-0808">Transferase</keyword>
<gene>
    <name evidence="5" type="primary">CDA2_7</name>
    <name evidence="5" type="ORF">BG011_004162</name>
</gene>
<dbReference type="InterPro" id="IPR031356">
    <property type="entry name" value="Stealth_CR4"/>
</dbReference>
<dbReference type="InterPro" id="IPR021520">
    <property type="entry name" value="Stealth_CR2"/>
</dbReference>
<evidence type="ECO:0000259" key="4">
    <source>
        <dbReference type="PROSITE" id="PS51677"/>
    </source>
</evidence>
<reference evidence="5" key="1">
    <citation type="journal article" date="2020" name="Fungal Divers.">
        <title>Resolving the Mortierellaceae phylogeny through synthesis of multi-gene phylogenetics and phylogenomics.</title>
        <authorList>
            <person name="Vandepol N."/>
            <person name="Liber J."/>
            <person name="Desiro A."/>
            <person name="Na H."/>
            <person name="Kennedy M."/>
            <person name="Barry K."/>
            <person name="Grigoriev I.V."/>
            <person name="Miller A.N."/>
            <person name="O'Donnell K."/>
            <person name="Stajich J.E."/>
            <person name="Bonito G."/>
        </authorList>
    </citation>
    <scope>NUCLEOTIDE SEQUENCE</scope>
    <source>
        <strain evidence="5">KOD948</strain>
    </source>
</reference>
<dbReference type="Pfam" id="PF17102">
    <property type="entry name" value="Stealth_CR3"/>
    <property type="match status" value="1"/>
</dbReference>
<dbReference type="GO" id="GO:0016810">
    <property type="term" value="F:hydrolase activity, acting on carbon-nitrogen (but not peptide) bonds"/>
    <property type="evidence" value="ECO:0007669"/>
    <property type="project" value="InterPro"/>
</dbReference>
<evidence type="ECO:0000256" key="3">
    <source>
        <dbReference type="SAM" id="MobiDB-lite"/>
    </source>
</evidence>
<dbReference type="InterPro" id="IPR031358">
    <property type="entry name" value="Stealth_CR1"/>
</dbReference>
<dbReference type="OrthoDB" id="263283at2759"/>
<dbReference type="PANTHER" id="PTHR24045:SF0">
    <property type="entry name" value="N-ACETYLGLUCOSAMINE-1-PHOSPHOTRANSFERASE SUBUNITS ALPHA_BETA"/>
    <property type="match status" value="1"/>
</dbReference>
<dbReference type="InterPro" id="IPR031357">
    <property type="entry name" value="Stealth_CR3"/>
</dbReference>